<dbReference type="KEGG" id="pmf:P9303_19641"/>
<name>A2CB46_PROM3</name>
<proteinExistence type="predicted"/>
<accession>A2CB46</accession>
<dbReference type="BioCyc" id="PMAR59922:G1G80-1707-MONOMER"/>
<gene>
    <name evidence="1" type="ordered locus">P9303_19641</name>
</gene>
<reference evidence="1 2" key="1">
    <citation type="journal article" date="2007" name="PLoS Genet.">
        <title>Patterns and implications of gene gain and loss in the evolution of Prochlorococcus.</title>
        <authorList>
            <person name="Kettler G.C."/>
            <person name="Martiny A.C."/>
            <person name="Huang K."/>
            <person name="Zucker J."/>
            <person name="Coleman M.L."/>
            <person name="Rodrigue S."/>
            <person name="Chen F."/>
            <person name="Lapidus A."/>
            <person name="Ferriera S."/>
            <person name="Johnson J."/>
            <person name="Steglich C."/>
            <person name="Church G.M."/>
            <person name="Richardson P."/>
            <person name="Chisholm S.W."/>
        </authorList>
    </citation>
    <scope>NUCLEOTIDE SEQUENCE [LARGE SCALE GENOMIC DNA]</scope>
    <source>
        <strain evidence="1 2">MIT 9303</strain>
    </source>
</reference>
<dbReference type="HOGENOM" id="CLU_2827733_0_0_3"/>
<dbReference type="Proteomes" id="UP000002274">
    <property type="component" value="Chromosome"/>
</dbReference>
<dbReference type="AlphaFoldDB" id="A2CB46"/>
<sequence>MVNTKHQSHLDAIGENPQAAINSVKPFQPLLLPGLGDTSFVIDRLSHAVKRWNEAQVKFSLCKSLP</sequence>
<evidence type="ECO:0000313" key="1">
    <source>
        <dbReference type="EMBL" id="ABM78706.1"/>
    </source>
</evidence>
<protein>
    <submittedName>
        <fullName evidence="1">Uncharacterized protein</fullName>
    </submittedName>
</protein>
<evidence type="ECO:0000313" key="2">
    <source>
        <dbReference type="Proteomes" id="UP000002274"/>
    </source>
</evidence>
<dbReference type="STRING" id="59922.P9303_19641"/>
<dbReference type="EMBL" id="CP000554">
    <property type="protein sequence ID" value="ABM78706.1"/>
    <property type="molecule type" value="Genomic_DNA"/>
</dbReference>
<organism evidence="1 2">
    <name type="scientific">Prochlorococcus marinus (strain MIT 9303)</name>
    <dbReference type="NCBI Taxonomy" id="59922"/>
    <lineage>
        <taxon>Bacteria</taxon>
        <taxon>Bacillati</taxon>
        <taxon>Cyanobacteriota</taxon>
        <taxon>Cyanophyceae</taxon>
        <taxon>Synechococcales</taxon>
        <taxon>Prochlorococcaceae</taxon>
        <taxon>Prochlorococcus</taxon>
    </lineage>
</organism>